<keyword evidence="2" id="KW-1185">Reference proteome</keyword>
<sequence>MRTITDLLEETVSEQSRTWNRMVTAPFARDRGKAFAQAAARTRRRHRQWAGEGSGRAHGRITWPDRHLDVRLDGRW</sequence>
<gene>
    <name evidence="1" type="ORF">HNR23_005033</name>
</gene>
<dbReference type="EMBL" id="JACHDS010000001">
    <property type="protein sequence ID" value="MBB6174973.1"/>
    <property type="molecule type" value="Genomic_DNA"/>
</dbReference>
<comment type="caution">
    <text evidence="1">The sequence shown here is derived from an EMBL/GenBank/DDBJ whole genome shotgun (WGS) entry which is preliminary data.</text>
</comment>
<proteinExistence type="predicted"/>
<protein>
    <submittedName>
        <fullName evidence="1">Uncharacterized protein</fullName>
    </submittedName>
</protein>
<organism evidence="1 2">
    <name type="scientific">Nocardiopsis mwathae</name>
    <dbReference type="NCBI Taxonomy" id="1472723"/>
    <lineage>
        <taxon>Bacteria</taxon>
        <taxon>Bacillati</taxon>
        <taxon>Actinomycetota</taxon>
        <taxon>Actinomycetes</taxon>
        <taxon>Streptosporangiales</taxon>
        <taxon>Nocardiopsidaceae</taxon>
        <taxon>Nocardiopsis</taxon>
    </lineage>
</organism>
<reference evidence="1 2" key="1">
    <citation type="submission" date="2020-08" db="EMBL/GenBank/DDBJ databases">
        <title>Sequencing the genomes of 1000 actinobacteria strains.</title>
        <authorList>
            <person name="Klenk H.-P."/>
        </authorList>
    </citation>
    <scope>NUCLEOTIDE SEQUENCE [LARGE SCALE GENOMIC DNA]</scope>
    <source>
        <strain evidence="1 2">DSM 46659</strain>
    </source>
</reference>
<name>A0A7W9YMM3_9ACTN</name>
<evidence type="ECO:0000313" key="1">
    <source>
        <dbReference type="EMBL" id="MBB6174973.1"/>
    </source>
</evidence>
<evidence type="ECO:0000313" key="2">
    <source>
        <dbReference type="Proteomes" id="UP000546642"/>
    </source>
</evidence>
<accession>A0A7W9YMM3</accession>
<dbReference type="Proteomes" id="UP000546642">
    <property type="component" value="Unassembled WGS sequence"/>
</dbReference>
<dbReference type="AlphaFoldDB" id="A0A7W9YMM3"/>